<dbReference type="EMBL" id="JACGXL010000001">
    <property type="protein sequence ID" value="MBA8886521.1"/>
    <property type="molecule type" value="Genomic_DNA"/>
</dbReference>
<dbReference type="Gene3D" id="1.10.150.870">
    <property type="match status" value="1"/>
</dbReference>
<evidence type="ECO:0000256" key="11">
    <source>
        <dbReference type="ARBA" id="ARBA00023204"/>
    </source>
</evidence>
<dbReference type="PANTHER" id="PTHR32294">
    <property type="entry name" value="DNA POLYMERASE III SUBUNIT ALPHA"/>
    <property type="match status" value="1"/>
</dbReference>
<dbReference type="InterPro" id="IPR040982">
    <property type="entry name" value="DNA_pol3_finger"/>
</dbReference>
<dbReference type="GO" id="GO:0006281">
    <property type="term" value="P:DNA repair"/>
    <property type="evidence" value="ECO:0007669"/>
    <property type="project" value="UniProtKB-UniRule"/>
</dbReference>
<organism evidence="15 16">
    <name type="scientific">Dokdonella fugitiva</name>
    <dbReference type="NCBI Taxonomy" id="328517"/>
    <lineage>
        <taxon>Bacteria</taxon>
        <taxon>Pseudomonadati</taxon>
        <taxon>Pseudomonadota</taxon>
        <taxon>Gammaproteobacteria</taxon>
        <taxon>Lysobacterales</taxon>
        <taxon>Rhodanobacteraceae</taxon>
        <taxon>Dokdonella</taxon>
    </lineage>
</organism>
<dbReference type="Gene3D" id="3.20.20.140">
    <property type="entry name" value="Metal-dependent hydrolases"/>
    <property type="match status" value="1"/>
</dbReference>
<evidence type="ECO:0000259" key="14">
    <source>
        <dbReference type="SMART" id="SM00481"/>
    </source>
</evidence>
<dbReference type="PANTHER" id="PTHR32294:SF4">
    <property type="entry name" value="ERROR-PRONE DNA POLYMERASE"/>
    <property type="match status" value="1"/>
</dbReference>
<dbReference type="InterPro" id="IPR029460">
    <property type="entry name" value="DNAPol_HHH"/>
</dbReference>
<dbReference type="NCBIfam" id="TIGR00594">
    <property type="entry name" value="polc"/>
    <property type="match status" value="1"/>
</dbReference>
<evidence type="ECO:0000256" key="10">
    <source>
        <dbReference type="ARBA" id="ARBA00022932"/>
    </source>
</evidence>
<dbReference type="GO" id="GO:0006260">
    <property type="term" value="P:DNA replication"/>
    <property type="evidence" value="ECO:0007669"/>
    <property type="project" value="UniProtKB-KW"/>
</dbReference>
<comment type="catalytic activity">
    <reaction evidence="12 13">
        <text>DNA(n) + a 2'-deoxyribonucleoside 5'-triphosphate = DNA(n+1) + diphosphate</text>
        <dbReference type="Rhea" id="RHEA:22508"/>
        <dbReference type="Rhea" id="RHEA-COMP:17339"/>
        <dbReference type="Rhea" id="RHEA-COMP:17340"/>
        <dbReference type="ChEBI" id="CHEBI:33019"/>
        <dbReference type="ChEBI" id="CHEBI:61560"/>
        <dbReference type="ChEBI" id="CHEBI:173112"/>
        <dbReference type="EC" id="2.7.7.7"/>
    </reaction>
</comment>
<keyword evidence="5 13" id="KW-0963">Cytoplasm</keyword>
<dbReference type="InterPro" id="IPR004013">
    <property type="entry name" value="PHP_dom"/>
</dbReference>
<dbReference type="InterPro" id="IPR004365">
    <property type="entry name" value="NA-bd_OB_tRNA"/>
</dbReference>
<dbReference type="InterPro" id="IPR003141">
    <property type="entry name" value="Pol/His_phosphatase_N"/>
</dbReference>
<dbReference type="HAMAP" id="MF_01902">
    <property type="entry name" value="DNApol_error_prone"/>
    <property type="match status" value="1"/>
</dbReference>
<evidence type="ECO:0000256" key="6">
    <source>
        <dbReference type="ARBA" id="ARBA00022679"/>
    </source>
</evidence>
<dbReference type="Pfam" id="PF02811">
    <property type="entry name" value="PHP"/>
    <property type="match status" value="1"/>
</dbReference>
<keyword evidence="8 13" id="KW-0235">DNA replication</keyword>
<comment type="similarity">
    <text evidence="2 13">Belongs to the DNA polymerase type-C family. DnaE2 subfamily.</text>
</comment>
<keyword evidence="10 13" id="KW-0239">DNA-directed DNA polymerase</keyword>
<dbReference type="CDD" id="cd07434">
    <property type="entry name" value="PHP_PolIIIA_DnaE2"/>
    <property type="match status" value="1"/>
</dbReference>
<dbReference type="GO" id="GO:0005737">
    <property type="term" value="C:cytoplasm"/>
    <property type="evidence" value="ECO:0007669"/>
    <property type="project" value="UniProtKB-SubCell"/>
</dbReference>
<evidence type="ECO:0000256" key="13">
    <source>
        <dbReference type="HAMAP-Rule" id="MF_01902"/>
    </source>
</evidence>
<reference evidence="15 16" key="1">
    <citation type="submission" date="2020-07" db="EMBL/GenBank/DDBJ databases">
        <title>Genomic Encyclopedia of Type Strains, Phase IV (KMG-V): Genome sequencing to study the core and pangenomes of soil and plant-associated prokaryotes.</title>
        <authorList>
            <person name="Whitman W."/>
        </authorList>
    </citation>
    <scope>NUCLEOTIDE SEQUENCE [LARGE SCALE GENOMIC DNA]</scope>
    <source>
        <strain evidence="15 16">RH2WT43</strain>
    </source>
</reference>
<keyword evidence="9 13" id="KW-0227">DNA damage</keyword>
<keyword evidence="11 13" id="KW-0234">DNA repair</keyword>
<dbReference type="GO" id="GO:0003676">
    <property type="term" value="F:nucleic acid binding"/>
    <property type="evidence" value="ECO:0007669"/>
    <property type="project" value="InterPro"/>
</dbReference>
<keyword evidence="16" id="KW-1185">Reference proteome</keyword>
<dbReference type="AlphaFoldDB" id="A0A839F2U0"/>
<feature type="domain" description="Polymerase/histidinol phosphatase N-terminal" evidence="14">
    <location>
        <begin position="86"/>
        <end position="153"/>
    </location>
</feature>
<name>A0A839F2U0_9GAMM</name>
<dbReference type="InterPro" id="IPR023073">
    <property type="entry name" value="DnaE2"/>
</dbReference>
<dbReference type="InterPro" id="IPR004805">
    <property type="entry name" value="DnaE2/DnaE/PolC"/>
</dbReference>
<evidence type="ECO:0000256" key="5">
    <source>
        <dbReference type="ARBA" id="ARBA00022490"/>
    </source>
</evidence>
<dbReference type="SMART" id="SM00481">
    <property type="entry name" value="POLIIIAc"/>
    <property type="match status" value="1"/>
</dbReference>
<comment type="function">
    <text evidence="13">DNA polymerase involved in damage-induced mutagenesis and translesion synthesis (TLS). It is not the major replicative DNA polymerase.</text>
</comment>
<evidence type="ECO:0000313" key="15">
    <source>
        <dbReference type="EMBL" id="MBA8886521.1"/>
    </source>
</evidence>
<accession>A0A839F2U0</accession>
<protein>
    <recommendedName>
        <fullName evidence="4 13">Error-prone DNA polymerase</fullName>
        <ecNumber evidence="3 13">2.7.7.7</ecNumber>
    </recommendedName>
</protein>
<dbReference type="NCBIfam" id="NF004225">
    <property type="entry name" value="PRK05672.1"/>
    <property type="match status" value="1"/>
</dbReference>
<dbReference type="InterPro" id="IPR011708">
    <property type="entry name" value="DNA_pol3_alpha_NTPase_dom"/>
</dbReference>
<evidence type="ECO:0000256" key="2">
    <source>
        <dbReference type="ARBA" id="ARBA00007391"/>
    </source>
</evidence>
<proteinExistence type="inferred from homology"/>
<dbReference type="Pfam" id="PF01336">
    <property type="entry name" value="tRNA_anti-codon"/>
    <property type="match status" value="1"/>
</dbReference>
<dbReference type="Pfam" id="PF14579">
    <property type="entry name" value="HHH_6"/>
    <property type="match status" value="1"/>
</dbReference>
<dbReference type="EC" id="2.7.7.7" evidence="3 13"/>
<dbReference type="Pfam" id="PF07733">
    <property type="entry name" value="DNA_pol3_alpha"/>
    <property type="match status" value="1"/>
</dbReference>
<dbReference type="GO" id="GO:0003887">
    <property type="term" value="F:DNA-directed DNA polymerase activity"/>
    <property type="evidence" value="ECO:0007669"/>
    <property type="project" value="UniProtKB-UniRule"/>
</dbReference>
<keyword evidence="7 13" id="KW-0548">Nucleotidyltransferase</keyword>
<dbReference type="InterPro" id="IPR016195">
    <property type="entry name" value="Pol/histidinol_Pase-like"/>
</dbReference>
<dbReference type="CDD" id="cd04485">
    <property type="entry name" value="DnaE_OBF"/>
    <property type="match status" value="1"/>
</dbReference>
<evidence type="ECO:0000256" key="12">
    <source>
        <dbReference type="ARBA" id="ARBA00049244"/>
    </source>
</evidence>
<comment type="caution">
    <text evidence="15">The sequence shown here is derived from an EMBL/GenBank/DDBJ whole genome shotgun (WGS) entry which is preliminary data.</text>
</comment>
<keyword evidence="6 13" id="KW-0808">Transferase</keyword>
<evidence type="ECO:0000256" key="7">
    <source>
        <dbReference type="ARBA" id="ARBA00022695"/>
    </source>
</evidence>
<sequence>MNVPPRPTKRRRLRAPIEPGLPVIDAVADDPRSGLHKLRRRSSGTIVEAAGAGDPVADGTVIHDSIVDGIAASATESTTTPEPRYAELHCLSNFSFQRGASSAMELFERAKKLGYAALAITDECSLAGIVRALQAAEETKIKLIVGSEVQLAEGPRLVLLAANQDGYSDLCRLITTGRRRSAKGEYRLARADAERLGDGVLVLWAPTHPGDAVKDEEHAAWVARHFGGRAWIAIERHHGSDDDARFERLRALSARHALTPVAAGDVHMHVRRRRALQDVMTAIRLGCTVAEAGHALFPNGERHLRRLEDLAALYPDELLAETLRVAGRCDLDLRKLDYRYPHELVPEGLDAITHLRTRTWEGAAKRWPQHVPDAVRTQVEKELALIEKLRYEHFFLTVEEIVSWAREQEPPILCQGRGSSANSAVCYCLGITAVNPDNGNLLFERFLSEERNEPPDIDVDFEHERREEVIQHIFGKYGRERAALAATVISYRSKSAVRDIGHALGVPDDQLDGLSGLFSRIRSGQPFETVLRERGFDPSSRTLRKLFALAAELRGFPRHLSQHVGGFVISEQPLHHLVPVENAAMPERTIIQWDKDDLEEMRLLKVDVLALGMLTCIRKCLDLLHAHGLWRHPYCGERPALHDIPQGAADQGDDPIDAVYDMICGADTIGVFQIESRAQMSMLPRLRPRAFYDLVVEVAIVRPGPIQGDMVHPYLRRRKKLEPVEYPQSRFERDGGGNASQVRDALGRTLGVPIFQEQVMKLIQVVAGFTPGEADQLRRAMAAWKRRGGLGHFRDRIHDGMIARGYEEAYFERIFQQIQGFGEYGFPESHAASFALLAWASSWLKCHHPAAFTCALLNSQPMGFYQPSQLIQDARAHGVRVLSVDVVASDWDCTLEPLPASASPARADPVGLRLGFRQVRGMSKELAERLVAARRQKPFDDVADMTRRAAVAPAERARLADAGALHSLSGHRYRARWDSAGAEVPLPVLADATLHEPAVELREPSVREDVLTDYATLGLSLTAHPLALVRGELSRRRVSPALATKDAANRGRNLRCAGLVTVRQHPGTAKGVTFVTLEDETGIVNVVVWRALAERQHRVLLESTVMAVDGVLEASDGVHHLIAKRLYDYSPLLPELAFASRDFH</sequence>
<dbReference type="Proteomes" id="UP000550401">
    <property type="component" value="Unassembled WGS sequence"/>
</dbReference>
<evidence type="ECO:0000256" key="3">
    <source>
        <dbReference type="ARBA" id="ARBA00012417"/>
    </source>
</evidence>
<evidence type="ECO:0000256" key="9">
    <source>
        <dbReference type="ARBA" id="ARBA00022763"/>
    </source>
</evidence>
<gene>
    <name evidence="13" type="primary">dnaE2</name>
    <name evidence="15" type="ORF">FHW12_000712</name>
</gene>
<evidence type="ECO:0000313" key="16">
    <source>
        <dbReference type="Proteomes" id="UP000550401"/>
    </source>
</evidence>
<evidence type="ECO:0000256" key="1">
    <source>
        <dbReference type="ARBA" id="ARBA00004496"/>
    </source>
</evidence>
<dbReference type="SUPFAM" id="SSF89550">
    <property type="entry name" value="PHP domain-like"/>
    <property type="match status" value="1"/>
</dbReference>
<evidence type="ECO:0000256" key="8">
    <source>
        <dbReference type="ARBA" id="ARBA00022705"/>
    </source>
</evidence>
<comment type="subcellular location">
    <subcellularLocation>
        <location evidence="1 13">Cytoplasm</location>
    </subcellularLocation>
</comment>
<dbReference type="RefSeq" id="WP_182529596.1">
    <property type="nucleotide sequence ID" value="NZ_JACGXL010000001.1"/>
</dbReference>
<evidence type="ECO:0000256" key="4">
    <source>
        <dbReference type="ARBA" id="ARBA00017273"/>
    </source>
</evidence>
<dbReference type="Pfam" id="PF17657">
    <property type="entry name" value="DNA_pol3_finger"/>
    <property type="match status" value="1"/>
</dbReference>
<dbReference type="GO" id="GO:0008408">
    <property type="term" value="F:3'-5' exonuclease activity"/>
    <property type="evidence" value="ECO:0007669"/>
    <property type="project" value="InterPro"/>
</dbReference>